<accession>A0A402AAW6</accession>
<evidence type="ECO:0000259" key="7">
    <source>
        <dbReference type="Pfam" id="PF13396"/>
    </source>
</evidence>
<evidence type="ECO:0000313" key="9">
    <source>
        <dbReference type="Proteomes" id="UP000287352"/>
    </source>
</evidence>
<evidence type="ECO:0000256" key="4">
    <source>
        <dbReference type="ARBA" id="ARBA00022989"/>
    </source>
</evidence>
<keyword evidence="9" id="KW-1185">Reference proteome</keyword>
<keyword evidence="3 6" id="KW-0812">Transmembrane</keyword>
<gene>
    <name evidence="8" type="ORF">KTT_59400</name>
</gene>
<feature type="transmembrane region" description="Helical" evidence="6">
    <location>
        <begin position="35"/>
        <end position="55"/>
    </location>
</feature>
<dbReference type="Proteomes" id="UP000287352">
    <property type="component" value="Unassembled WGS sequence"/>
</dbReference>
<evidence type="ECO:0000256" key="5">
    <source>
        <dbReference type="ARBA" id="ARBA00023136"/>
    </source>
</evidence>
<evidence type="ECO:0000313" key="8">
    <source>
        <dbReference type="EMBL" id="GCE16081.1"/>
    </source>
</evidence>
<proteinExistence type="predicted"/>
<keyword evidence="5 6" id="KW-0472">Membrane</keyword>
<evidence type="ECO:0000256" key="1">
    <source>
        <dbReference type="ARBA" id="ARBA00004651"/>
    </source>
</evidence>
<reference evidence="9" key="1">
    <citation type="submission" date="2018-12" db="EMBL/GenBank/DDBJ databases">
        <title>Tengunoibacter tsumagoiensis gen. nov., sp. nov., Dictyobacter kobayashii sp. nov., D. alpinus sp. nov., and D. joshuensis sp. nov. and description of Dictyobacteraceae fam. nov. within the order Ktedonobacterales isolated from Tengu-no-mugimeshi.</title>
        <authorList>
            <person name="Wang C.M."/>
            <person name="Zheng Y."/>
            <person name="Sakai Y."/>
            <person name="Toyoda A."/>
            <person name="Minakuchi Y."/>
            <person name="Abe K."/>
            <person name="Yokota A."/>
            <person name="Yabe S."/>
        </authorList>
    </citation>
    <scope>NUCLEOTIDE SEQUENCE [LARGE SCALE GENOMIC DNA]</scope>
    <source>
        <strain evidence="9">Uno3</strain>
    </source>
</reference>
<dbReference type="Pfam" id="PF13396">
    <property type="entry name" value="PLDc_N"/>
    <property type="match status" value="1"/>
</dbReference>
<evidence type="ECO:0000256" key="3">
    <source>
        <dbReference type="ARBA" id="ARBA00022692"/>
    </source>
</evidence>
<evidence type="ECO:0000256" key="6">
    <source>
        <dbReference type="SAM" id="Phobius"/>
    </source>
</evidence>
<dbReference type="AlphaFoldDB" id="A0A402AAW6"/>
<protein>
    <recommendedName>
        <fullName evidence="7">Cardiolipin synthase N-terminal domain-containing protein</fullName>
    </recommendedName>
</protein>
<comment type="subcellular location">
    <subcellularLocation>
        <location evidence="1">Cell membrane</location>
        <topology evidence="1">Multi-pass membrane protein</topology>
    </subcellularLocation>
</comment>
<dbReference type="RefSeq" id="WP_126583465.1">
    <property type="nucleotide sequence ID" value="NZ_BIFR01000002.1"/>
</dbReference>
<sequence length="151" mass="17627">MLHKEILHLKHVHHASVPSGWSFYHHPVFHMPDSYSFVVLCLLLGFLAIWIWTLIDCYTSEALHGNTKVLWFVLLILFPIPGIIGYLILERRPHVHQPAQKHSTQLFYQPAQTYKAGYRQTEQKPRVDSASPTIWQGYEVPWASYPEPIQE</sequence>
<feature type="transmembrane region" description="Helical" evidence="6">
    <location>
        <begin position="70"/>
        <end position="89"/>
    </location>
</feature>
<feature type="domain" description="Cardiolipin synthase N-terminal" evidence="7">
    <location>
        <begin position="48"/>
        <end position="89"/>
    </location>
</feature>
<keyword evidence="4 6" id="KW-1133">Transmembrane helix</keyword>
<dbReference type="InterPro" id="IPR027379">
    <property type="entry name" value="CLS_N"/>
</dbReference>
<evidence type="ECO:0000256" key="2">
    <source>
        <dbReference type="ARBA" id="ARBA00022475"/>
    </source>
</evidence>
<keyword evidence="2" id="KW-1003">Cell membrane</keyword>
<dbReference type="GO" id="GO:0005886">
    <property type="term" value="C:plasma membrane"/>
    <property type="evidence" value="ECO:0007669"/>
    <property type="project" value="UniProtKB-SubCell"/>
</dbReference>
<dbReference type="EMBL" id="BIFR01000002">
    <property type="protein sequence ID" value="GCE16081.1"/>
    <property type="molecule type" value="Genomic_DNA"/>
</dbReference>
<name>A0A402AAW6_9CHLR</name>
<organism evidence="8 9">
    <name type="scientific">Tengunoibacter tsumagoiensis</name>
    <dbReference type="NCBI Taxonomy" id="2014871"/>
    <lineage>
        <taxon>Bacteria</taxon>
        <taxon>Bacillati</taxon>
        <taxon>Chloroflexota</taxon>
        <taxon>Ktedonobacteria</taxon>
        <taxon>Ktedonobacterales</taxon>
        <taxon>Dictyobacteraceae</taxon>
        <taxon>Tengunoibacter</taxon>
    </lineage>
</organism>
<comment type="caution">
    <text evidence="8">The sequence shown here is derived from an EMBL/GenBank/DDBJ whole genome shotgun (WGS) entry which is preliminary data.</text>
</comment>